<evidence type="ECO:0000256" key="4">
    <source>
        <dbReference type="ARBA" id="ARBA00022786"/>
    </source>
</evidence>
<evidence type="ECO:0000313" key="8">
    <source>
        <dbReference type="Proteomes" id="UP000594263"/>
    </source>
</evidence>
<sequence length="383" mass="44090">MENCCKVSGERTRLPPPVPSEALRCGRRKESLNKSNSLERCDVSTATRDVWGRMFDEAYRADVVISTDQGWLIYAHASILGMSSPALRGILKQSRRHGRKRMISIRGVPYDAVHAFIRFLYTSCYEPEEMREFALHLLVLSHSYVVPQLKKLCEQQLEQGLTNVDNVTDILQVALLCDAPRLSLICHRMIMKNFKAITATEGWRVMKMSHPMLEKQILESLIEEDTRKNGRLKKLGERKMYLELYEAMEALVHIFNEGCRTIGPHDKVPKEDQSPCRYESCKGLEMLVRHFAGCKQRTPSSNRLKTPGGCVHCKRMWQLLDLHSRLCIDSSACRVPLCRNFKERIRKQSKKEDRKWNSLVRKILRAKRIGGSPYFSSAASIYS</sequence>
<evidence type="ECO:0000256" key="3">
    <source>
        <dbReference type="ARBA" id="ARBA00022771"/>
    </source>
</evidence>
<feature type="domain" description="BTB" evidence="6">
    <location>
        <begin position="61"/>
        <end position="129"/>
    </location>
</feature>
<dbReference type="GO" id="GO:0009751">
    <property type="term" value="P:response to salicylic acid"/>
    <property type="evidence" value="ECO:0007669"/>
    <property type="project" value="UniProtKB-ARBA"/>
</dbReference>
<dbReference type="FunFam" id="1.25.40.420:FF:000012">
    <property type="entry name" value="BTB/POZ and TAZ domain-containing protein 2"/>
    <property type="match status" value="1"/>
</dbReference>
<dbReference type="CDD" id="cd14733">
    <property type="entry name" value="BACK"/>
    <property type="match status" value="1"/>
</dbReference>
<proteinExistence type="predicted"/>
<comment type="pathway">
    <text evidence="1">Protein modification; protein ubiquitination.</text>
</comment>
<dbReference type="Gene3D" id="1.25.40.420">
    <property type="match status" value="1"/>
</dbReference>
<dbReference type="InterPro" id="IPR011333">
    <property type="entry name" value="SKP1/BTB/POZ_sf"/>
</dbReference>
<dbReference type="Gene3D" id="3.30.710.10">
    <property type="entry name" value="Potassium Channel Kv1.1, Chain A"/>
    <property type="match status" value="1"/>
</dbReference>
<evidence type="ECO:0000259" key="6">
    <source>
        <dbReference type="PROSITE" id="PS50097"/>
    </source>
</evidence>
<dbReference type="GO" id="GO:0042542">
    <property type="term" value="P:response to hydrogen peroxide"/>
    <property type="evidence" value="ECO:0007669"/>
    <property type="project" value="UniProtKB-ARBA"/>
</dbReference>
<dbReference type="InterPro" id="IPR035898">
    <property type="entry name" value="TAZ_dom_sf"/>
</dbReference>
<accession>A0A7N0T4W1</accession>
<dbReference type="PANTHER" id="PTHR46287">
    <property type="entry name" value="BTB/POZ AND TAZ DOMAIN-CONTAINING PROTEIN 3-RELATED"/>
    <property type="match status" value="1"/>
</dbReference>
<dbReference type="FunFam" id="1.20.1020.10:FF:000004">
    <property type="entry name" value="BTB/POZ and TAZ domain-containing protein 2"/>
    <property type="match status" value="1"/>
</dbReference>
<keyword evidence="5" id="KW-0862">Zinc</keyword>
<dbReference type="SMART" id="SM00225">
    <property type="entry name" value="BTB"/>
    <property type="match status" value="1"/>
</dbReference>
<dbReference type="Pfam" id="PF02135">
    <property type="entry name" value="zf-TAZ"/>
    <property type="match status" value="1"/>
</dbReference>
<dbReference type="AlphaFoldDB" id="A0A7N0T4W1"/>
<dbReference type="GO" id="GO:0009725">
    <property type="term" value="P:response to hormone"/>
    <property type="evidence" value="ECO:0007669"/>
    <property type="project" value="UniProtKB-ARBA"/>
</dbReference>
<dbReference type="GO" id="GO:0008270">
    <property type="term" value="F:zinc ion binding"/>
    <property type="evidence" value="ECO:0007669"/>
    <property type="project" value="UniProtKB-KW"/>
</dbReference>
<keyword evidence="2" id="KW-0479">Metal-binding</keyword>
<evidence type="ECO:0000313" key="7">
    <source>
        <dbReference type="EnsemblPlants" id="Kaladp0023s0049.1.v1.1"/>
    </source>
</evidence>
<evidence type="ECO:0000256" key="1">
    <source>
        <dbReference type="ARBA" id="ARBA00004906"/>
    </source>
</evidence>
<organism evidence="7 8">
    <name type="scientific">Kalanchoe fedtschenkoi</name>
    <name type="common">Lavender scallops</name>
    <name type="synonym">South American air plant</name>
    <dbReference type="NCBI Taxonomy" id="63787"/>
    <lineage>
        <taxon>Eukaryota</taxon>
        <taxon>Viridiplantae</taxon>
        <taxon>Streptophyta</taxon>
        <taxon>Embryophyta</taxon>
        <taxon>Tracheophyta</taxon>
        <taxon>Spermatophyta</taxon>
        <taxon>Magnoliopsida</taxon>
        <taxon>eudicotyledons</taxon>
        <taxon>Gunneridae</taxon>
        <taxon>Pentapetalae</taxon>
        <taxon>Saxifragales</taxon>
        <taxon>Crassulaceae</taxon>
        <taxon>Kalanchoe</taxon>
    </lineage>
</organism>
<dbReference type="InterPro" id="IPR044513">
    <property type="entry name" value="BT1/2/3/4/5"/>
</dbReference>
<evidence type="ECO:0000256" key="5">
    <source>
        <dbReference type="ARBA" id="ARBA00022833"/>
    </source>
</evidence>
<dbReference type="InterPro" id="IPR000210">
    <property type="entry name" value="BTB/POZ_dom"/>
</dbReference>
<keyword evidence="8" id="KW-1185">Reference proteome</keyword>
<evidence type="ECO:0000256" key="2">
    <source>
        <dbReference type="ARBA" id="ARBA00022723"/>
    </source>
</evidence>
<dbReference type="GO" id="GO:0005516">
    <property type="term" value="F:calmodulin binding"/>
    <property type="evidence" value="ECO:0007669"/>
    <property type="project" value="UniProtKB-ARBA"/>
</dbReference>
<dbReference type="Gramene" id="Kaladp0023s0049.1.v1.1">
    <property type="protein sequence ID" value="Kaladp0023s0049.1.v1.1"/>
    <property type="gene ID" value="Kaladp0023s0049.v1.1"/>
</dbReference>
<dbReference type="SUPFAM" id="SSF57933">
    <property type="entry name" value="TAZ domain"/>
    <property type="match status" value="1"/>
</dbReference>
<name>A0A7N0T4W1_KALFE</name>
<dbReference type="PROSITE" id="PS50097">
    <property type="entry name" value="BTB"/>
    <property type="match status" value="1"/>
</dbReference>
<dbReference type="InterPro" id="IPR000197">
    <property type="entry name" value="Znf_TAZ"/>
</dbReference>
<dbReference type="Pfam" id="PF00651">
    <property type="entry name" value="BTB"/>
    <property type="match status" value="1"/>
</dbReference>
<dbReference type="Proteomes" id="UP000594263">
    <property type="component" value="Unplaced"/>
</dbReference>
<dbReference type="Gene3D" id="1.20.1020.10">
    <property type="entry name" value="TAZ domain"/>
    <property type="match status" value="1"/>
</dbReference>
<dbReference type="OMA" id="YKADVCI"/>
<dbReference type="PANTHER" id="PTHR46287:SF11">
    <property type="entry name" value="BTB_POZ AND TAZ DOMAIN-CONTAINING PROTEIN 4"/>
    <property type="match status" value="1"/>
</dbReference>
<protein>
    <recommendedName>
        <fullName evidence="6">BTB domain-containing protein</fullName>
    </recommendedName>
</protein>
<dbReference type="SMART" id="SM00551">
    <property type="entry name" value="ZnF_TAZ"/>
    <property type="match status" value="1"/>
</dbReference>
<dbReference type="EnsemblPlants" id="Kaladp0023s0049.1.v1.1">
    <property type="protein sequence ID" value="Kaladp0023s0049.1.v1.1"/>
    <property type="gene ID" value="Kaladp0023s0049.v1.1"/>
</dbReference>
<dbReference type="GO" id="GO:0006355">
    <property type="term" value="P:regulation of DNA-templated transcription"/>
    <property type="evidence" value="ECO:0007669"/>
    <property type="project" value="UniProtKB-ARBA"/>
</dbReference>
<keyword evidence="3" id="KW-0863">Zinc-finger</keyword>
<reference evidence="7" key="1">
    <citation type="submission" date="2021-01" db="UniProtKB">
        <authorList>
            <consortium name="EnsemblPlants"/>
        </authorList>
    </citation>
    <scope>IDENTIFICATION</scope>
</reference>
<keyword evidence="4" id="KW-0833">Ubl conjugation pathway</keyword>
<dbReference type="SUPFAM" id="SSF54695">
    <property type="entry name" value="POZ domain"/>
    <property type="match status" value="1"/>
</dbReference>